<evidence type="ECO:0000313" key="4">
    <source>
        <dbReference type="Proteomes" id="UP001154078"/>
    </source>
</evidence>
<keyword evidence="4" id="KW-1185">Reference proteome</keyword>
<evidence type="ECO:0000256" key="1">
    <source>
        <dbReference type="SAM" id="SignalP"/>
    </source>
</evidence>
<dbReference type="Pfam" id="PF00050">
    <property type="entry name" value="Kazal_1"/>
    <property type="match status" value="1"/>
</dbReference>
<reference evidence="3" key="1">
    <citation type="submission" date="2021-12" db="EMBL/GenBank/DDBJ databases">
        <authorList>
            <person name="King R."/>
        </authorList>
    </citation>
    <scope>NUCLEOTIDE SEQUENCE</scope>
</reference>
<dbReference type="Pfam" id="PF07648">
    <property type="entry name" value="Kazal_2"/>
    <property type="match status" value="1"/>
</dbReference>
<feature type="chain" id="PRO_5040382875" description="Kazal-like domain-containing protein" evidence="1">
    <location>
        <begin position="21"/>
        <end position="157"/>
    </location>
</feature>
<dbReference type="Gene3D" id="3.30.60.30">
    <property type="match status" value="2"/>
</dbReference>
<dbReference type="InterPro" id="IPR036058">
    <property type="entry name" value="Kazal_dom_sf"/>
</dbReference>
<dbReference type="OrthoDB" id="6817055at2759"/>
<protein>
    <recommendedName>
        <fullName evidence="2">Kazal-like domain-containing protein</fullName>
    </recommendedName>
</protein>
<dbReference type="AlphaFoldDB" id="A0A9P0FGU1"/>
<dbReference type="InterPro" id="IPR002350">
    <property type="entry name" value="Kazal_dom"/>
</dbReference>
<accession>A0A9P0FGU1</accession>
<feature type="domain" description="Kazal-like" evidence="2">
    <location>
        <begin position="103"/>
        <end position="156"/>
    </location>
</feature>
<dbReference type="Proteomes" id="UP001154078">
    <property type="component" value="Chromosome 3"/>
</dbReference>
<keyword evidence="1" id="KW-0732">Signal</keyword>
<dbReference type="GO" id="GO:0004867">
    <property type="term" value="F:serine-type endopeptidase inhibitor activity"/>
    <property type="evidence" value="ECO:0007669"/>
    <property type="project" value="InterPro"/>
</dbReference>
<organism evidence="3 4">
    <name type="scientific">Brassicogethes aeneus</name>
    <name type="common">Rape pollen beetle</name>
    <name type="synonym">Meligethes aeneus</name>
    <dbReference type="NCBI Taxonomy" id="1431903"/>
    <lineage>
        <taxon>Eukaryota</taxon>
        <taxon>Metazoa</taxon>
        <taxon>Ecdysozoa</taxon>
        <taxon>Arthropoda</taxon>
        <taxon>Hexapoda</taxon>
        <taxon>Insecta</taxon>
        <taxon>Pterygota</taxon>
        <taxon>Neoptera</taxon>
        <taxon>Endopterygota</taxon>
        <taxon>Coleoptera</taxon>
        <taxon>Polyphaga</taxon>
        <taxon>Cucujiformia</taxon>
        <taxon>Nitidulidae</taxon>
        <taxon>Meligethinae</taxon>
        <taxon>Brassicogethes</taxon>
    </lineage>
</organism>
<dbReference type="PROSITE" id="PS51465">
    <property type="entry name" value="KAZAL_2"/>
    <property type="match status" value="1"/>
</dbReference>
<dbReference type="EMBL" id="OV121134">
    <property type="protein sequence ID" value="CAH0553537.1"/>
    <property type="molecule type" value="Genomic_DNA"/>
</dbReference>
<evidence type="ECO:0000313" key="3">
    <source>
        <dbReference type="EMBL" id="CAH0553537.1"/>
    </source>
</evidence>
<evidence type="ECO:0000259" key="2">
    <source>
        <dbReference type="PROSITE" id="PS51465"/>
    </source>
</evidence>
<feature type="signal peptide" evidence="1">
    <location>
        <begin position="1"/>
        <end position="20"/>
    </location>
</feature>
<sequence>MKVTIVFAIFLVALVAFTSGAPGKGSTKASLQKKPCLKECGDVYKPVCGGDNASKPRSYGSECVLANFNCESGMIVLALVQIILASPARKIRQADFTTTTTPSPSYTRCLNNCLTTQEYNPVCGTDSVTYQNEAKIRCAQRCGKSTEISFRGTCQAL</sequence>
<dbReference type="PANTHER" id="PTHR21179:SF1">
    <property type="entry name" value="KAZ1-TYPE SERINE PROTEASE INHIBITOR-LIKE PROTEIN TYPE EPSILON-RELATED"/>
    <property type="match status" value="1"/>
</dbReference>
<dbReference type="SMART" id="SM00280">
    <property type="entry name" value="KAZAL"/>
    <property type="match status" value="1"/>
</dbReference>
<proteinExistence type="predicted"/>
<dbReference type="SUPFAM" id="SSF100895">
    <property type="entry name" value="Kazal-type serine protease inhibitors"/>
    <property type="match status" value="2"/>
</dbReference>
<gene>
    <name evidence="3" type="ORF">MELIAE_LOCUS5501</name>
</gene>
<dbReference type="InterPro" id="IPR039932">
    <property type="entry name" value="Spink4-like"/>
</dbReference>
<dbReference type="PANTHER" id="PTHR21179">
    <property type="entry name" value="SERINE-TYPE ENDOPEPTIDASE INHIBITOR"/>
    <property type="match status" value="1"/>
</dbReference>
<name>A0A9P0FGU1_BRAAE</name>